<dbReference type="RefSeq" id="WP_279247034.1">
    <property type="nucleotide sequence ID" value="NZ_SHNN01000005.1"/>
</dbReference>
<keyword evidence="2" id="KW-1185">Reference proteome</keyword>
<protein>
    <submittedName>
        <fullName evidence="1">Uncharacterized protein</fullName>
    </submittedName>
</protein>
<evidence type="ECO:0000313" key="2">
    <source>
        <dbReference type="Proteomes" id="UP001143362"/>
    </source>
</evidence>
<sequence length="307" mass="34136">MTKLIATSVVRGSHQGESHGGVHIIDFDAEKSFTVIDWNNTAIDFQGRGWDRGLRGIAIDGERVFIAASDELFEYTPDFEMVASWRNPYLRHCHEISIFQRRLYLSSTGFDAILGFDLDNNSFCWGMHVLRTGSTYQSHLFDPAVNNGPRGGNELHINNVFAHASGLHLSGLRTGTLLRFDGEKLHDWVTLPLGVHNAQPYRDGVLFNDTQADCVRFEARSGRASFNVPSYDAQQLTHSKLDDSRIARQGFGRGLCVIGEGLIAAGSSPSTIAVHDLNRLKTTHQVTLSMDIRNAIHGLEVWPFQTA</sequence>
<accession>A0ABT3TL12</accession>
<name>A0ABT3TL12_9GAMM</name>
<gene>
    <name evidence="1" type="ORF">EYC98_19240</name>
</gene>
<dbReference type="SUPFAM" id="SSF75011">
    <property type="entry name" value="3-carboxy-cis,cis-mucoante lactonizing enzyme"/>
    <property type="match status" value="1"/>
</dbReference>
<reference evidence="1" key="1">
    <citation type="submission" date="2019-02" db="EMBL/GenBank/DDBJ databases">
        <authorList>
            <person name="Li S.-H."/>
        </authorList>
    </citation>
    <scope>NUCLEOTIDE SEQUENCE</scope>
    <source>
        <strain evidence="1">IMCC14734</strain>
    </source>
</reference>
<organism evidence="1 2">
    <name type="scientific">Candidatus Litorirhabdus singularis</name>
    <dbReference type="NCBI Taxonomy" id="2518993"/>
    <lineage>
        <taxon>Bacteria</taxon>
        <taxon>Pseudomonadati</taxon>
        <taxon>Pseudomonadota</taxon>
        <taxon>Gammaproteobacteria</taxon>
        <taxon>Cellvibrionales</taxon>
        <taxon>Halieaceae</taxon>
        <taxon>Candidatus Litorirhabdus</taxon>
    </lineage>
</organism>
<comment type="caution">
    <text evidence="1">The sequence shown here is derived from an EMBL/GenBank/DDBJ whole genome shotgun (WGS) entry which is preliminary data.</text>
</comment>
<dbReference type="Proteomes" id="UP001143362">
    <property type="component" value="Unassembled WGS sequence"/>
</dbReference>
<evidence type="ECO:0000313" key="1">
    <source>
        <dbReference type="EMBL" id="MCX2983003.1"/>
    </source>
</evidence>
<proteinExistence type="predicted"/>
<dbReference type="EMBL" id="SHNN01000005">
    <property type="protein sequence ID" value="MCX2983003.1"/>
    <property type="molecule type" value="Genomic_DNA"/>
</dbReference>